<dbReference type="SMART" id="SM00382">
    <property type="entry name" value="AAA"/>
    <property type="match status" value="1"/>
</dbReference>
<dbReference type="InterPro" id="IPR003593">
    <property type="entry name" value="AAA+_ATPase"/>
</dbReference>
<accession>A0AAN8I5D0</accession>
<feature type="compositionally biased region" description="Polar residues" evidence="1">
    <location>
        <begin position="1"/>
        <end position="10"/>
    </location>
</feature>
<dbReference type="InterPro" id="IPR003959">
    <property type="entry name" value="ATPase_AAA_core"/>
</dbReference>
<dbReference type="GO" id="GO:0005524">
    <property type="term" value="F:ATP binding"/>
    <property type="evidence" value="ECO:0007669"/>
    <property type="project" value="InterPro"/>
</dbReference>
<feature type="compositionally biased region" description="Basic and acidic residues" evidence="1">
    <location>
        <begin position="35"/>
        <end position="48"/>
    </location>
</feature>
<feature type="compositionally biased region" description="Basic and acidic residues" evidence="1">
    <location>
        <begin position="727"/>
        <end position="741"/>
    </location>
</feature>
<feature type="region of interest" description="Disordered" evidence="1">
    <location>
        <begin position="474"/>
        <end position="653"/>
    </location>
</feature>
<protein>
    <recommendedName>
        <fullName evidence="2">AAA+ ATPase domain-containing protein</fullName>
    </recommendedName>
</protein>
<dbReference type="Proteomes" id="UP001316803">
    <property type="component" value="Unassembled WGS sequence"/>
</dbReference>
<feature type="region of interest" description="Disordered" evidence="1">
    <location>
        <begin position="1"/>
        <end position="133"/>
    </location>
</feature>
<dbReference type="Pfam" id="PF22942">
    <property type="entry name" value="DUF7025"/>
    <property type="match status" value="1"/>
</dbReference>
<proteinExistence type="predicted"/>
<dbReference type="GO" id="GO:0016887">
    <property type="term" value="F:ATP hydrolysis activity"/>
    <property type="evidence" value="ECO:0007669"/>
    <property type="project" value="InterPro"/>
</dbReference>
<dbReference type="CDD" id="cd19481">
    <property type="entry name" value="RecA-like_protease"/>
    <property type="match status" value="1"/>
</dbReference>
<evidence type="ECO:0000313" key="4">
    <source>
        <dbReference type="Proteomes" id="UP001316803"/>
    </source>
</evidence>
<feature type="compositionally biased region" description="Polar residues" evidence="1">
    <location>
        <begin position="572"/>
        <end position="589"/>
    </location>
</feature>
<feature type="compositionally biased region" description="Basic and acidic residues" evidence="1">
    <location>
        <begin position="534"/>
        <end position="553"/>
    </location>
</feature>
<evidence type="ECO:0000259" key="2">
    <source>
        <dbReference type="SMART" id="SM00382"/>
    </source>
</evidence>
<dbReference type="SUPFAM" id="SSF52540">
    <property type="entry name" value="P-loop containing nucleoside triphosphate hydrolases"/>
    <property type="match status" value="1"/>
</dbReference>
<gene>
    <name evidence="3" type="ORF">OHC33_008017</name>
</gene>
<feature type="compositionally biased region" description="Basic and acidic residues" evidence="1">
    <location>
        <begin position="70"/>
        <end position="133"/>
    </location>
</feature>
<reference evidence="3 4" key="1">
    <citation type="submission" date="2022-12" db="EMBL/GenBank/DDBJ databases">
        <title>Genomic features and morphological characterization of a novel Knufia sp. strain isolated from spacecraft assembly facility.</title>
        <authorList>
            <person name="Teixeira M."/>
            <person name="Chander A.M."/>
            <person name="Stajich J.E."/>
            <person name="Venkateswaran K."/>
        </authorList>
    </citation>
    <scope>NUCLEOTIDE SEQUENCE [LARGE SCALE GENOMIC DNA]</scope>
    <source>
        <strain evidence="3 4">FJI-L2-BK-P2</strain>
    </source>
</reference>
<keyword evidence="4" id="KW-1185">Reference proteome</keyword>
<dbReference type="Gene3D" id="3.40.50.300">
    <property type="entry name" value="P-loop containing nucleotide triphosphate hydrolases"/>
    <property type="match status" value="1"/>
</dbReference>
<feature type="domain" description="AAA+ ATPase" evidence="2">
    <location>
        <begin position="762"/>
        <end position="885"/>
    </location>
</feature>
<feature type="compositionally biased region" description="Polar residues" evidence="1">
    <location>
        <begin position="927"/>
        <end position="949"/>
    </location>
</feature>
<name>A0AAN8I5D0_9EURO</name>
<dbReference type="PANTHER" id="PTHR46411:SF3">
    <property type="entry name" value="AAA+ ATPASE DOMAIN-CONTAINING PROTEIN"/>
    <property type="match status" value="1"/>
</dbReference>
<feature type="compositionally biased region" description="Basic and acidic residues" evidence="1">
    <location>
        <begin position="474"/>
        <end position="508"/>
    </location>
</feature>
<dbReference type="InterPro" id="IPR027417">
    <property type="entry name" value="P-loop_NTPase"/>
</dbReference>
<feature type="region of interest" description="Disordered" evidence="1">
    <location>
        <begin position="727"/>
        <end position="750"/>
    </location>
</feature>
<dbReference type="AlphaFoldDB" id="A0AAN8I5D0"/>
<evidence type="ECO:0000313" key="3">
    <source>
        <dbReference type="EMBL" id="KAK5950945.1"/>
    </source>
</evidence>
<sequence length="1035" mass="115641">MAQQAEQQPASPVEDKQLPTPPPEPANPSLGEPKSASEKMSDSDKPSEKSSSTQTESSEDKQPSITVDGAKVDPTPESKDEKSTKTDEAQDAAKKDAGDATSKDDPKTGDKDKDKKSDGEKKDEEKKKALPRGMKADFKQLWAKTDAQCKCCTTWVEENPDDGKNVEESDECLQHAIVVRKKKKHEGNRKPLKVDSIVVHSPLIKKVLQTVFSGYPDMVVDLDELIFDAPFAPFFHRWEKFQKAVQEEADEITKSHLKLLHDALATELEKPIQRSKDLGRHKAIDFELLWTLYTPGTLMYAHDNGHDRLYETGDCEYYQDLTGMKFIVRCDTIDWDGEKFGKITLSETMNKFKGTRQISTLPSYPLKFHPKADEMYKKCVERGRRFQELSGMHCRDYKGTAIEYTKYSIQTVTSKRHIEGRIMLDTELFSKFNPDQAENLRDLGEDVEDVKKSEIEAAQRLEEQAQKAIEALKKAQEEEKQKQEEQKKEAAKKDKEKQDDTEKKETTSEAKSLSGDNAAEKQDTAQDKPASVDSKQDEKGLEPSAELKKEIATEGKSNAISSDQQEKKEPEPSTNPSQEGPAAKSTSDVLASDKMADGSDAITSAPSNGTSDGKKKEESTSSASTDSDGLPTPASEDEEASTEPKTYSNNEKQELKEEQLAICTSWLRGYSLAYQKWAEFSIEHVSDVAWNDNAFSELTLPPEYRELILATIQSQIRQNQWKQKMEKVEKEQKPLSEIGKEDGEEEDEGAPEFDDFIAQKGLGYIMLFSGKPGVGKTATAESIAELLHVPLCIISVGNLGTSAESVESALQDILELASKWNAVLLLDEADIFLEQRTKHDLHRNAVVSVFLRLLEYYQGVLCLTTNRSEEIDEAFHSRIHISLPFPDLTENNREQIWRHFAKLTNKKAESSATKRKALAEKKAVAAETQTQPPSESSVSEGGATTNGTKTIAQPKATNAAPQDEHHNSLIDLSDGDFRKLSQTPLNGRQIKNAFKTAVLLASYKKERVVLKHVKTALKTIDGNGLGKREVGRMYY</sequence>
<feature type="region of interest" description="Disordered" evidence="1">
    <location>
        <begin position="911"/>
        <end position="949"/>
    </location>
</feature>
<feature type="compositionally biased region" description="Polar residues" evidence="1">
    <location>
        <begin position="601"/>
        <end position="611"/>
    </location>
</feature>
<dbReference type="PANTHER" id="PTHR46411">
    <property type="entry name" value="FAMILY ATPASE, PUTATIVE-RELATED"/>
    <property type="match status" value="1"/>
</dbReference>
<dbReference type="EMBL" id="JAKLMC020000023">
    <property type="protein sequence ID" value="KAK5950945.1"/>
    <property type="molecule type" value="Genomic_DNA"/>
</dbReference>
<dbReference type="InterPro" id="IPR054289">
    <property type="entry name" value="DUF7025"/>
</dbReference>
<comment type="caution">
    <text evidence="3">The sequence shown here is derived from an EMBL/GenBank/DDBJ whole genome shotgun (WGS) entry which is preliminary data.</text>
</comment>
<evidence type="ECO:0000256" key="1">
    <source>
        <dbReference type="SAM" id="MobiDB-lite"/>
    </source>
</evidence>
<organism evidence="3 4">
    <name type="scientific">Knufia fluminis</name>
    <dbReference type="NCBI Taxonomy" id="191047"/>
    <lineage>
        <taxon>Eukaryota</taxon>
        <taxon>Fungi</taxon>
        <taxon>Dikarya</taxon>
        <taxon>Ascomycota</taxon>
        <taxon>Pezizomycotina</taxon>
        <taxon>Eurotiomycetes</taxon>
        <taxon>Chaetothyriomycetidae</taxon>
        <taxon>Chaetothyriales</taxon>
        <taxon>Trichomeriaceae</taxon>
        <taxon>Knufia</taxon>
    </lineage>
</organism>
<dbReference type="Pfam" id="PF00004">
    <property type="entry name" value="AAA"/>
    <property type="match status" value="1"/>
</dbReference>